<gene>
    <name evidence="1" type="ORF">GCM10007362_31420</name>
</gene>
<organism evidence="1 2">
    <name type="scientific">Saccharibacillus endophyticus</name>
    <dbReference type="NCBI Taxonomy" id="2060666"/>
    <lineage>
        <taxon>Bacteria</taxon>
        <taxon>Bacillati</taxon>
        <taxon>Bacillota</taxon>
        <taxon>Bacilli</taxon>
        <taxon>Bacillales</taxon>
        <taxon>Paenibacillaceae</taxon>
        <taxon>Saccharibacillus</taxon>
    </lineage>
</organism>
<name>A0ABQ1ZX20_9BACL</name>
<protein>
    <submittedName>
        <fullName evidence="1">Uncharacterized protein</fullName>
    </submittedName>
</protein>
<accession>A0ABQ1ZX20</accession>
<dbReference type="EMBL" id="BMDD01000004">
    <property type="protein sequence ID" value="GGH81512.1"/>
    <property type="molecule type" value="Genomic_DNA"/>
</dbReference>
<comment type="caution">
    <text evidence="1">The sequence shown here is derived from an EMBL/GenBank/DDBJ whole genome shotgun (WGS) entry which is preliminary data.</text>
</comment>
<evidence type="ECO:0000313" key="2">
    <source>
        <dbReference type="Proteomes" id="UP000605427"/>
    </source>
</evidence>
<proteinExistence type="predicted"/>
<sequence length="154" mass="17688">MLNDLYYTSKTISVYVDKKENLIIVPTGIWVPRGAVIDIDSIFELKFPYKKEELEEGLKKGFGSCYSQKVEAEFPEQSAIEKYLKVKSYNQAVKGRKLVSCRWTPEDGYEITPTRKIPRRGFVHQKHLACIIPPHEQEPLQLAHAFLIASEQSS</sequence>
<dbReference type="Proteomes" id="UP000605427">
    <property type="component" value="Unassembled WGS sequence"/>
</dbReference>
<reference evidence="2" key="1">
    <citation type="journal article" date="2019" name="Int. J. Syst. Evol. Microbiol.">
        <title>The Global Catalogue of Microorganisms (GCM) 10K type strain sequencing project: providing services to taxonomists for standard genome sequencing and annotation.</title>
        <authorList>
            <consortium name="The Broad Institute Genomics Platform"/>
            <consortium name="The Broad Institute Genome Sequencing Center for Infectious Disease"/>
            <person name="Wu L."/>
            <person name="Ma J."/>
        </authorList>
    </citation>
    <scope>NUCLEOTIDE SEQUENCE [LARGE SCALE GENOMIC DNA]</scope>
    <source>
        <strain evidence="2">CCM 8702</strain>
    </source>
</reference>
<dbReference type="RefSeq" id="WP_172245231.1">
    <property type="nucleotide sequence ID" value="NZ_BMDD01000004.1"/>
</dbReference>
<keyword evidence="2" id="KW-1185">Reference proteome</keyword>
<evidence type="ECO:0000313" key="1">
    <source>
        <dbReference type="EMBL" id="GGH81512.1"/>
    </source>
</evidence>